<dbReference type="EMBL" id="CP002568">
    <property type="protein sequence ID" value="ADZ72117.1"/>
    <property type="molecule type" value="Genomic_DNA"/>
</dbReference>
<dbReference type="PATRIC" id="fig|991905.3.peg.3813"/>
<organism evidence="2 3">
    <name type="scientific">Polymorphum gilvum (strain LMG 25793 / CGMCC 1.9160 / SL003B-26A1)</name>
    <dbReference type="NCBI Taxonomy" id="991905"/>
    <lineage>
        <taxon>Bacteria</taxon>
        <taxon>Pseudomonadati</taxon>
        <taxon>Pseudomonadota</taxon>
        <taxon>Alphaproteobacteria</taxon>
        <taxon>Rhodobacterales</taxon>
        <taxon>Paracoccaceae</taxon>
        <taxon>Polymorphum</taxon>
    </lineage>
</organism>
<dbReference type="Pfam" id="PF06707">
    <property type="entry name" value="DUF1194"/>
    <property type="match status" value="1"/>
</dbReference>
<sequence>MPSCERSRADTLVRPFALFGLPGRAAAAVAVVLVAMLAPAALDGAKADEVDVAIVLAVDISYSMDEDELRLQRSGYIDAVTSGEVLAAIRGGLVGRIALAYVEWAGALSQATLIDWHVVDDAASAETFASALAEAPIRRAYRTAIGDALLYSAAQFERLPHDAMRRVIDISGDGPNNQGTLAPLARDMVIRDGIVINGLPLVMKERGYSLFDIVDLDRYYRDCVTGGAGSFVIPIRSEDAFAESIRRKLVLEIAGVVPEVVPEVVPGDEPVRIWRAADGIDPFCLIGERLWQQRMRNLDP</sequence>
<dbReference type="RefSeq" id="WP_013654426.1">
    <property type="nucleotide sequence ID" value="NC_015259.1"/>
</dbReference>
<proteinExistence type="predicted"/>
<keyword evidence="3" id="KW-1185">Reference proteome</keyword>
<dbReference type="Proteomes" id="UP000008130">
    <property type="component" value="Chromosome"/>
</dbReference>
<dbReference type="STRING" id="991905.SL003B_3696"/>
<accession>F2J2U3</accession>
<dbReference type="CDD" id="cd00198">
    <property type="entry name" value="vWFA"/>
    <property type="match status" value="1"/>
</dbReference>
<evidence type="ECO:0000313" key="2">
    <source>
        <dbReference type="EMBL" id="ADZ72117.1"/>
    </source>
</evidence>
<keyword evidence="1" id="KW-0812">Transmembrane</keyword>
<keyword evidence="1" id="KW-0472">Membrane</keyword>
<dbReference type="AlphaFoldDB" id="F2J2U3"/>
<name>F2J2U3_POLGS</name>
<evidence type="ECO:0000313" key="3">
    <source>
        <dbReference type="Proteomes" id="UP000008130"/>
    </source>
</evidence>
<dbReference type="SUPFAM" id="SSF53300">
    <property type="entry name" value="vWA-like"/>
    <property type="match status" value="1"/>
</dbReference>
<dbReference type="HOGENOM" id="CLU_064451_0_0_5"/>
<gene>
    <name evidence="2" type="ordered locus">SL003B_3696</name>
</gene>
<protein>
    <submittedName>
        <fullName evidence="2">Hypothetical conserved protein</fullName>
    </submittedName>
</protein>
<reference evidence="2 3" key="1">
    <citation type="journal article" date="2011" name="J. Bacteriol.">
        <title>Complete genome sequence of Polymorphum gilvum SL003B-26A1T, a crude oil-degrading bacterium from oil-polluted saline soil.</title>
        <authorList>
            <person name="Li S.G."/>
            <person name="Tang Y.Q."/>
            <person name="Nie Y."/>
            <person name="Cai M."/>
            <person name="Wu X.L."/>
        </authorList>
    </citation>
    <scope>NUCLEOTIDE SEQUENCE [LARGE SCALE GENOMIC DNA]</scope>
    <source>
        <strain evidence="3">LMG 25793 / CGMCC 1.9160 / SL003B-26A1</strain>
    </source>
</reference>
<keyword evidence="1" id="KW-1133">Transmembrane helix</keyword>
<feature type="transmembrane region" description="Helical" evidence="1">
    <location>
        <begin position="21"/>
        <end position="42"/>
    </location>
</feature>
<dbReference type="eggNOG" id="COG2304">
    <property type="taxonomic scope" value="Bacteria"/>
</dbReference>
<dbReference type="KEGG" id="pgv:SL003B_3696"/>
<dbReference type="InterPro" id="IPR036465">
    <property type="entry name" value="vWFA_dom_sf"/>
</dbReference>
<evidence type="ECO:0000256" key="1">
    <source>
        <dbReference type="SAM" id="Phobius"/>
    </source>
</evidence>
<dbReference type="InterPro" id="IPR010607">
    <property type="entry name" value="DUF1194"/>
</dbReference>